<dbReference type="RefSeq" id="WP_132098490.1">
    <property type="nucleotide sequence ID" value="NZ_SMDA01000005.1"/>
</dbReference>
<evidence type="ECO:0000313" key="1">
    <source>
        <dbReference type="EMBL" id="TCW31429.1"/>
    </source>
</evidence>
<protein>
    <submittedName>
        <fullName evidence="1">Uncharacterized protein DUF2513</fullName>
    </submittedName>
</protein>
<keyword evidence="2" id="KW-1185">Reference proteome</keyword>
<organism evidence="1 2">
    <name type="scientific">Gulbenkiania mobilis</name>
    <dbReference type="NCBI Taxonomy" id="397457"/>
    <lineage>
        <taxon>Bacteria</taxon>
        <taxon>Pseudomonadati</taxon>
        <taxon>Pseudomonadota</taxon>
        <taxon>Betaproteobacteria</taxon>
        <taxon>Neisseriales</taxon>
        <taxon>Chromobacteriaceae</taxon>
        <taxon>Gulbenkiania</taxon>
    </lineage>
</organism>
<evidence type="ECO:0000313" key="2">
    <source>
        <dbReference type="Proteomes" id="UP000294801"/>
    </source>
</evidence>
<gene>
    <name evidence="1" type="ORF">EV669_105130</name>
</gene>
<dbReference type="InterPro" id="IPR019650">
    <property type="entry name" value="DUF2513"/>
</dbReference>
<proteinExistence type="predicted"/>
<accession>A0ABY2CW27</accession>
<reference evidence="1 2" key="1">
    <citation type="submission" date="2019-03" db="EMBL/GenBank/DDBJ databases">
        <title>Genomic Encyclopedia of Type Strains, Phase IV (KMG-IV): sequencing the most valuable type-strain genomes for metagenomic binning, comparative biology and taxonomic classification.</title>
        <authorList>
            <person name="Goeker M."/>
        </authorList>
    </citation>
    <scope>NUCLEOTIDE SEQUENCE [LARGE SCALE GENOMIC DNA]</scope>
    <source>
        <strain evidence="1 2">DSM 18507</strain>
    </source>
</reference>
<dbReference type="Pfam" id="PF10711">
    <property type="entry name" value="DUF2513"/>
    <property type="match status" value="1"/>
</dbReference>
<comment type="caution">
    <text evidence="1">The sequence shown here is derived from an EMBL/GenBank/DDBJ whole genome shotgun (WGS) entry which is preliminary data.</text>
</comment>
<name>A0ABY2CW27_GULMO</name>
<dbReference type="Proteomes" id="UP000294801">
    <property type="component" value="Unassembled WGS sequence"/>
</dbReference>
<dbReference type="EMBL" id="SMDA01000005">
    <property type="protein sequence ID" value="TCW31429.1"/>
    <property type="molecule type" value="Genomic_DNA"/>
</dbReference>
<sequence>MRRDWDKIRAVLRAVEDAPKGRSVGRDDIPGLEADEAVEYFWMLAEAGLVKGDPKVWPDRLMGLTWAGHDLAEILRKEGFFQQIKDEAKRRGVALTMDAIGQLARIILGGA</sequence>